<comment type="caution">
    <text evidence="1">The sequence shown here is derived from an EMBL/GenBank/DDBJ whole genome shotgun (WGS) entry which is preliminary data.</text>
</comment>
<protein>
    <submittedName>
        <fullName evidence="1">Uncharacterized protein</fullName>
    </submittedName>
</protein>
<accession>A0A369LDQ8</accession>
<proteinExistence type="predicted"/>
<dbReference type="Proteomes" id="UP000253975">
    <property type="component" value="Unassembled WGS sequence"/>
</dbReference>
<evidence type="ECO:0000313" key="2">
    <source>
        <dbReference type="Proteomes" id="UP000253975"/>
    </source>
</evidence>
<sequence length="90" mass="10036">MKNNLPPLYYAIIGQFKDDAEHCAADIVAALESDYAGYKLLTNKDVEEALATAKENGILDETRADLDDNGQLRVFYRMSVFGGVMVNQYL</sequence>
<reference evidence="1 2" key="1">
    <citation type="journal article" date="2018" name="Elife">
        <title>Discovery and characterization of a prevalent human gut bacterial enzyme sufficient for the inactivation of a family of plant toxins.</title>
        <authorList>
            <person name="Koppel N."/>
            <person name="Bisanz J.E."/>
            <person name="Pandelia M.E."/>
            <person name="Turnbaugh P.J."/>
            <person name="Balskus E.P."/>
        </authorList>
    </citation>
    <scope>NUCLEOTIDE SEQUENCE [LARGE SCALE GENOMIC DNA]</scope>
    <source>
        <strain evidence="1 2">OB21 GAM31</strain>
    </source>
</reference>
<organism evidence="1 2">
    <name type="scientific">Slackia isoflavoniconvertens</name>
    <dbReference type="NCBI Taxonomy" id="572010"/>
    <lineage>
        <taxon>Bacteria</taxon>
        <taxon>Bacillati</taxon>
        <taxon>Actinomycetota</taxon>
        <taxon>Coriobacteriia</taxon>
        <taxon>Eggerthellales</taxon>
        <taxon>Eggerthellaceae</taxon>
        <taxon>Slackia</taxon>
    </lineage>
</organism>
<dbReference type="AlphaFoldDB" id="A0A369LDQ8"/>
<dbReference type="EMBL" id="PPTO01000012">
    <property type="protein sequence ID" value="RDB57232.1"/>
    <property type="molecule type" value="Genomic_DNA"/>
</dbReference>
<evidence type="ECO:0000313" key="1">
    <source>
        <dbReference type="EMBL" id="RDB57232.1"/>
    </source>
</evidence>
<dbReference type="RefSeq" id="WP_114615949.1">
    <property type="nucleotide sequence ID" value="NZ_DBEZRV010000035.1"/>
</dbReference>
<gene>
    <name evidence="1" type="ORF">C1881_07705</name>
</gene>
<name>A0A369LDQ8_9ACTN</name>